<reference evidence="7" key="1">
    <citation type="submission" date="2022-11" db="EMBL/GenBank/DDBJ databases">
        <title>Parathalassolutuus dongxingensis gen. nov., sp. nov., a novel member of family Oceanospirillaceae isolated from a coastal shrimp pond in Guangxi, China.</title>
        <authorList>
            <person name="Chen H."/>
        </authorList>
    </citation>
    <scope>NUCLEOTIDE SEQUENCE</scope>
    <source>
        <strain evidence="7">G-43</strain>
    </source>
</reference>
<organism evidence="7 8">
    <name type="scientific">Parathalassolituus penaei</name>
    <dbReference type="NCBI Taxonomy" id="2997323"/>
    <lineage>
        <taxon>Bacteria</taxon>
        <taxon>Pseudomonadati</taxon>
        <taxon>Pseudomonadota</taxon>
        <taxon>Gammaproteobacteria</taxon>
        <taxon>Oceanospirillales</taxon>
        <taxon>Oceanospirillaceae</taxon>
        <taxon>Parathalassolituus</taxon>
    </lineage>
</organism>
<comment type="caution">
    <text evidence="7">The sequence shown here is derived from an EMBL/GenBank/DDBJ whole genome shotgun (WGS) entry which is preliminary data.</text>
</comment>
<dbReference type="EMBL" id="JAPNOA010000003">
    <property type="protein sequence ID" value="MCY0963613.1"/>
    <property type="molecule type" value="Genomic_DNA"/>
</dbReference>
<dbReference type="InterPro" id="IPR004090">
    <property type="entry name" value="Chemotax_Me-accpt_rcpt"/>
</dbReference>
<dbReference type="PRINTS" id="PR00260">
    <property type="entry name" value="CHEMTRNSDUCR"/>
</dbReference>
<comment type="similarity">
    <text evidence="3">Belongs to the methyl-accepting chemotaxis (MCP) protein family.</text>
</comment>
<feature type="coiled-coil region" evidence="5">
    <location>
        <begin position="329"/>
        <end position="356"/>
    </location>
</feature>
<evidence type="ECO:0000256" key="1">
    <source>
        <dbReference type="ARBA" id="ARBA00004370"/>
    </source>
</evidence>
<dbReference type="GO" id="GO:0006935">
    <property type="term" value="P:chemotaxis"/>
    <property type="evidence" value="ECO:0007669"/>
    <property type="project" value="InterPro"/>
</dbReference>
<dbReference type="PANTHER" id="PTHR32089">
    <property type="entry name" value="METHYL-ACCEPTING CHEMOTAXIS PROTEIN MCPB"/>
    <property type="match status" value="1"/>
</dbReference>
<evidence type="ECO:0000256" key="4">
    <source>
        <dbReference type="PROSITE-ProRule" id="PRU00284"/>
    </source>
</evidence>
<dbReference type="Pfam" id="PF00015">
    <property type="entry name" value="MCPsignal"/>
    <property type="match status" value="1"/>
</dbReference>
<dbReference type="CDD" id="cd11386">
    <property type="entry name" value="MCP_signal"/>
    <property type="match status" value="1"/>
</dbReference>
<accession>A0A9X3EJE0</accession>
<dbReference type="SUPFAM" id="SSF58104">
    <property type="entry name" value="Methyl-accepting chemotaxis protein (MCP) signaling domain"/>
    <property type="match status" value="1"/>
</dbReference>
<evidence type="ECO:0000313" key="8">
    <source>
        <dbReference type="Proteomes" id="UP001150830"/>
    </source>
</evidence>
<dbReference type="GO" id="GO:0016020">
    <property type="term" value="C:membrane"/>
    <property type="evidence" value="ECO:0007669"/>
    <property type="project" value="UniProtKB-SubCell"/>
</dbReference>
<evidence type="ECO:0000256" key="3">
    <source>
        <dbReference type="ARBA" id="ARBA00029447"/>
    </source>
</evidence>
<evidence type="ECO:0000256" key="5">
    <source>
        <dbReference type="SAM" id="Coils"/>
    </source>
</evidence>
<evidence type="ECO:0000256" key="2">
    <source>
        <dbReference type="ARBA" id="ARBA00023224"/>
    </source>
</evidence>
<gene>
    <name evidence="7" type="ORF">OUO13_00205</name>
</gene>
<feature type="domain" description="Methyl-accepting transducer" evidence="6">
    <location>
        <begin position="104"/>
        <end position="340"/>
    </location>
</feature>
<keyword evidence="5" id="KW-0175">Coiled coil</keyword>
<dbReference type="RefSeq" id="WP_283171833.1">
    <property type="nucleotide sequence ID" value="NZ_JAPNOA010000003.1"/>
</dbReference>
<protein>
    <submittedName>
        <fullName evidence="7">Methyl-accepting chemotaxis protein</fullName>
    </submittedName>
</protein>
<proteinExistence type="inferred from homology"/>
<name>A0A9X3EJE0_9GAMM</name>
<dbReference type="SMART" id="SM00283">
    <property type="entry name" value="MA"/>
    <property type="match status" value="1"/>
</dbReference>
<dbReference type="PROSITE" id="PS50111">
    <property type="entry name" value="CHEMOTAXIS_TRANSDUC_2"/>
    <property type="match status" value="1"/>
</dbReference>
<comment type="subcellular location">
    <subcellularLocation>
        <location evidence="1">Membrane</location>
    </subcellularLocation>
</comment>
<keyword evidence="2 4" id="KW-0807">Transducer</keyword>
<dbReference type="GO" id="GO:0007165">
    <property type="term" value="P:signal transduction"/>
    <property type="evidence" value="ECO:0007669"/>
    <property type="project" value="UniProtKB-KW"/>
</dbReference>
<evidence type="ECO:0000259" key="6">
    <source>
        <dbReference type="PROSITE" id="PS50111"/>
    </source>
</evidence>
<dbReference type="InterPro" id="IPR004089">
    <property type="entry name" value="MCPsignal_dom"/>
</dbReference>
<keyword evidence="8" id="KW-1185">Reference proteome</keyword>
<dbReference type="GO" id="GO:0004888">
    <property type="term" value="F:transmembrane signaling receptor activity"/>
    <property type="evidence" value="ECO:0007669"/>
    <property type="project" value="InterPro"/>
</dbReference>
<sequence>MSHHAENSPLSALLNLVAGAGSGLLIYSLPLSHEWSALTAGLASAAVVTLLNYRQGKKQRAQSCYSLGQWLQGNTGVEHLIPGMEKARDGILGMGKVRRELSTHSGRIAISAAEMSYASDRLRDKIHEEVKDTRQIVASAEQIAAAVDQMVHQTREAAHAADNAKTINLEGKKAVDETIPQMEGTRARVNANAELISQLESKSEQIKAMTHVISDIAEQTNLLALNAAIEAARAGEQGRGFAVVADEVRALAAKTSSATEQIGETVKQINNAIKSAVNNSQELTVVIDQGVRMTQTISSHLNEIYARSEEIQSSVNTIAANVQNNSSHIQHISSIVQETSRRLEDTEKEISAMSERSLSLSETAEKIYEAFGDGELGHVHDTAKNEAIAASAAISRLFEDAIDSGRMSLDDVFDTNYQPIANTTPTKFHTRYDTFTDQYLPAIQEPILERHSEIAYAGAVDVNGYFPTHNRRFSQPLTGDYKRDLAQNRTKRVFNDRTGSRCGQNKQPFLLQTYKRDTGEVMHDLSVPIMVKGRHWGGFRIGYRSE</sequence>
<evidence type="ECO:0000313" key="7">
    <source>
        <dbReference type="EMBL" id="MCY0963613.1"/>
    </source>
</evidence>
<dbReference type="Proteomes" id="UP001150830">
    <property type="component" value="Unassembled WGS sequence"/>
</dbReference>
<dbReference type="AlphaFoldDB" id="A0A9X3EJE0"/>
<dbReference type="Gene3D" id="1.10.287.950">
    <property type="entry name" value="Methyl-accepting chemotaxis protein"/>
    <property type="match status" value="1"/>
</dbReference>
<dbReference type="PANTHER" id="PTHR32089:SF112">
    <property type="entry name" value="LYSOZYME-LIKE PROTEIN-RELATED"/>
    <property type="match status" value="1"/>
</dbReference>